<name>A0A1L9QM11_9CYAN</name>
<protein>
    <recommendedName>
        <fullName evidence="1">N-acetyltransferase domain-containing protein</fullName>
    </recommendedName>
</protein>
<dbReference type="GO" id="GO:0008999">
    <property type="term" value="F:protein-N-terminal-alanine acetyltransferase activity"/>
    <property type="evidence" value="ECO:0007669"/>
    <property type="project" value="TreeGrafter"/>
</dbReference>
<gene>
    <name evidence="2" type="ORF">BI308_20705</name>
</gene>
<sequence>MTIQTKRLILRPQKPKDYQSWYVALSERLPQQYPYDEGQINLDDYDANRFADICNSHQEQAFNDYAYIWGVFCRQTNQHLGNLDLSTIQREEKQWANLGYSIHNQHWGQGFGKESVRAAVIAGFEQLGYHRIEAAINLDNYPSIALVESIGLQKECIRYGFYYENDQWVDHVIYVAFPRDFGLDEKPPTSL</sequence>
<dbReference type="Gene3D" id="3.40.630.30">
    <property type="match status" value="1"/>
</dbReference>
<reference evidence="2" key="1">
    <citation type="submission" date="2016-10" db="EMBL/GenBank/DDBJ databases">
        <title>CRISPR-Cas defence system in Roseofilum reptotaenium: evidence of a bacteriophage-cyanobacterium arms race in the coral black band disease.</title>
        <authorList>
            <person name="Buerger P."/>
            <person name="Wood-Charlson E.M."/>
            <person name="Weynberg K.D."/>
            <person name="Willis B."/>
            <person name="Van Oppen M.J."/>
        </authorList>
    </citation>
    <scope>NUCLEOTIDE SEQUENCE [LARGE SCALE GENOMIC DNA]</scope>
    <source>
        <strain evidence="2">AO1-A</strain>
    </source>
</reference>
<evidence type="ECO:0000313" key="2">
    <source>
        <dbReference type="EMBL" id="OJJ20717.1"/>
    </source>
</evidence>
<dbReference type="EMBL" id="MLAW01000047">
    <property type="protein sequence ID" value="OJJ20717.1"/>
    <property type="molecule type" value="Genomic_DNA"/>
</dbReference>
<dbReference type="PANTHER" id="PTHR43792:SF9">
    <property type="entry name" value="RIBOSOMAL-PROTEIN-ALANINE ACETYLTRANSFERASE"/>
    <property type="match status" value="1"/>
</dbReference>
<proteinExistence type="predicted"/>
<dbReference type="InterPro" id="IPR051531">
    <property type="entry name" value="N-acetyltransferase"/>
</dbReference>
<dbReference type="PANTHER" id="PTHR43792">
    <property type="entry name" value="GNAT FAMILY, PUTATIVE (AFU_ORTHOLOGUE AFUA_3G00765)-RELATED-RELATED"/>
    <property type="match status" value="1"/>
</dbReference>
<dbReference type="InterPro" id="IPR000182">
    <property type="entry name" value="GNAT_dom"/>
</dbReference>
<accession>A0A1L9QM11</accession>
<feature type="domain" description="N-acetyltransferase" evidence="1">
    <location>
        <begin position="8"/>
        <end position="180"/>
    </location>
</feature>
<dbReference type="STRING" id="1925591.BI308_20705"/>
<dbReference type="Pfam" id="PF13302">
    <property type="entry name" value="Acetyltransf_3"/>
    <property type="match status" value="1"/>
</dbReference>
<dbReference type="AlphaFoldDB" id="A0A1L9QM11"/>
<dbReference type="Proteomes" id="UP000183940">
    <property type="component" value="Unassembled WGS sequence"/>
</dbReference>
<evidence type="ECO:0000313" key="3">
    <source>
        <dbReference type="Proteomes" id="UP000183940"/>
    </source>
</evidence>
<comment type="caution">
    <text evidence="2">The sequence shown here is derived from an EMBL/GenBank/DDBJ whole genome shotgun (WGS) entry which is preliminary data.</text>
</comment>
<dbReference type="PROSITE" id="PS51186">
    <property type="entry name" value="GNAT"/>
    <property type="match status" value="1"/>
</dbReference>
<evidence type="ECO:0000259" key="1">
    <source>
        <dbReference type="PROSITE" id="PS51186"/>
    </source>
</evidence>
<dbReference type="GO" id="GO:0005737">
    <property type="term" value="C:cytoplasm"/>
    <property type="evidence" value="ECO:0007669"/>
    <property type="project" value="TreeGrafter"/>
</dbReference>
<organism evidence="2 3">
    <name type="scientific">Roseofilum reptotaenium AO1-A</name>
    <dbReference type="NCBI Taxonomy" id="1925591"/>
    <lineage>
        <taxon>Bacteria</taxon>
        <taxon>Bacillati</taxon>
        <taxon>Cyanobacteriota</taxon>
        <taxon>Cyanophyceae</taxon>
        <taxon>Desertifilales</taxon>
        <taxon>Desertifilaceae</taxon>
        <taxon>Roseofilum</taxon>
    </lineage>
</organism>
<keyword evidence="3" id="KW-1185">Reference proteome</keyword>
<dbReference type="SUPFAM" id="SSF55729">
    <property type="entry name" value="Acyl-CoA N-acyltransferases (Nat)"/>
    <property type="match status" value="1"/>
</dbReference>
<dbReference type="InterPro" id="IPR016181">
    <property type="entry name" value="Acyl_CoA_acyltransferase"/>
</dbReference>